<keyword evidence="2" id="KW-1185">Reference proteome</keyword>
<proteinExistence type="predicted"/>
<dbReference type="Proteomes" id="UP000821853">
    <property type="component" value="Chromosome 1"/>
</dbReference>
<dbReference type="VEuPathDB" id="VectorBase:HLOH_047743"/>
<protein>
    <submittedName>
        <fullName evidence="1">Uncharacterized protein</fullName>
    </submittedName>
</protein>
<reference evidence="1 2" key="1">
    <citation type="journal article" date="2020" name="Cell">
        <title>Large-Scale Comparative Analyses of Tick Genomes Elucidate Their Genetic Diversity and Vector Capacities.</title>
        <authorList>
            <consortium name="Tick Genome and Microbiome Consortium (TIGMIC)"/>
            <person name="Jia N."/>
            <person name="Wang J."/>
            <person name="Shi W."/>
            <person name="Du L."/>
            <person name="Sun Y."/>
            <person name="Zhan W."/>
            <person name="Jiang J.F."/>
            <person name="Wang Q."/>
            <person name="Zhang B."/>
            <person name="Ji P."/>
            <person name="Bell-Sakyi L."/>
            <person name="Cui X.M."/>
            <person name="Yuan T.T."/>
            <person name="Jiang B.G."/>
            <person name="Yang W.F."/>
            <person name="Lam T.T."/>
            <person name="Chang Q.C."/>
            <person name="Ding S.J."/>
            <person name="Wang X.J."/>
            <person name="Zhu J.G."/>
            <person name="Ruan X.D."/>
            <person name="Zhao L."/>
            <person name="Wei J.T."/>
            <person name="Ye R.Z."/>
            <person name="Que T.C."/>
            <person name="Du C.H."/>
            <person name="Zhou Y.H."/>
            <person name="Cheng J.X."/>
            <person name="Dai P.F."/>
            <person name="Guo W.B."/>
            <person name="Han X.H."/>
            <person name="Huang E.J."/>
            <person name="Li L.F."/>
            <person name="Wei W."/>
            <person name="Gao Y.C."/>
            <person name="Liu J.Z."/>
            <person name="Shao H.Z."/>
            <person name="Wang X."/>
            <person name="Wang C.C."/>
            <person name="Yang T.C."/>
            <person name="Huo Q.B."/>
            <person name="Li W."/>
            <person name="Chen H.Y."/>
            <person name="Chen S.E."/>
            <person name="Zhou L.G."/>
            <person name="Ni X.B."/>
            <person name="Tian J.H."/>
            <person name="Sheng Y."/>
            <person name="Liu T."/>
            <person name="Pan Y.S."/>
            <person name="Xia L.Y."/>
            <person name="Li J."/>
            <person name="Zhao F."/>
            <person name="Cao W.C."/>
        </authorList>
    </citation>
    <scope>NUCLEOTIDE SEQUENCE [LARGE SCALE GENOMIC DNA]</scope>
    <source>
        <strain evidence="1">HaeL-2018</strain>
    </source>
</reference>
<dbReference type="EMBL" id="JABSTR010000001">
    <property type="protein sequence ID" value="KAH9361665.1"/>
    <property type="molecule type" value="Genomic_DNA"/>
</dbReference>
<accession>A0A9J6FH33</accession>
<evidence type="ECO:0000313" key="2">
    <source>
        <dbReference type="Proteomes" id="UP000821853"/>
    </source>
</evidence>
<evidence type="ECO:0000313" key="1">
    <source>
        <dbReference type="EMBL" id="KAH9361665.1"/>
    </source>
</evidence>
<organism evidence="1 2">
    <name type="scientific">Haemaphysalis longicornis</name>
    <name type="common">Bush tick</name>
    <dbReference type="NCBI Taxonomy" id="44386"/>
    <lineage>
        <taxon>Eukaryota</taxon>
        <taxon>Metazoa</taxon>
        <taxon>Ecdysozoa</taxon>
        <taxon>Arthropoda</taxon>
        <taxon>Chelicerata</taxon>
        <taxon>Arachnida</taxon>
        <taxon>Acari</taxon>
        <taxon>Parasitiformes</taxon>
        <taxon>Ixodida</taxon>
        <taxon>Ixodoidea</taxon>
        <taxon>Ixodidae</taxon>
        <taxon>Haemaphysalinae</taxon>
        <taxon>Haemaphysalis</taxon>
    </lineage>
</organism>
<comment type="caution">
    <text evidence="1">The sequence shown here is derived from an EMBL/GenBank/DDBJ whole genome shotgun (WGS) entry which is preliminary data.</text>
</comment>
<sequence length="82" mass="9538">MLKTCKVTALARRGTFSQLGYHRRVKQEMFCAHLTNTEVVLREWLLYSPLHRIHMLLSLHSVVGNKGPIFGARWVQFMEQGI</sequence>
<dbReference type="AlphaFoldDB" id="A0A9J6FH33"/>
<gene>
    <name evidence="1" type="ORF">HPB48_005182</name>
</gene>
<name>A0A9J6FH33_HAELO</name>